<dbReference type="PANTHER" id="PTHR37013">
    <property type="entry name" value="INTEGRAL MEMBRANE PROTEIN (AFU_ORTHOLOGUE AFUA_1G05950)-RELATED"/>
    <property type="match status" value="1"/>
</dbReference>
<evidence type="ECO:0000313" key="3">
    <source>
        <dbReference type="EMBL" id="PIG82843.1"/>
    </source>
</evidence>
<proteinExistence type="predicted"/>
<keyword evidence="4" id="KW-1185">Reference proteome</keyword>
<sequence length="110" mass="11824">MKLSAANQLLISAVSPVARASGPSLSTSMSSSSTSPEEVGHHSVDDALDITIIIFSAIPVYNGRELSIYLPSTFHRYRSLCFWSMMTSAIFGVIPASIGGVLQFFSRQPL</sequence>
<protein>
    <submittedName>
        <fullName evidence="3">Uncharacterized protein</fullName>
    </submittedName>
</protein>
<accession>A0A2G7FQK5</accession>
<organism evidence="3 4">
    <name type="scientific">Aspergillus arachidicola</name>
    <dbReference type="NCBI Taxonomy" id="656916"/>
    <lineage>
        <taxon>Eukaryota</taxon>
        <taxon>Fungi</taxon>
        <taxon>Dikarya</taxon>
        <taxon>Ascomycota</taxon>
        <taxon>Pezizomycotina</taxon>
        <taxon>Eurotiomycetes</taxon>
        <taxon>Eurotiomycetidae</taxon>
        <taxon>Eurotiales</taxon>
        <taxon>Aspergillaceae</taxon>
        <taxon>Aspergillus</taxon>
        <taxon>Aspergillus subgen. Circumdati</taxon>
    </lineage>
</organism>
<feature type="transmembrane region" description="Helical" evidence="2">
    <location>
        <begin position="82"/>
        <end position="105"/>
    </location>
</feature>
<evidence type="ECO:0000256" key="2">
    <source>
        <dbReference type="SAM" id="Phobius"/>
    </source>
</evidence>
<feature type="compositionally biased region" description="Low complexity" evidence="1">
    <location>
        <begin position="21"/>
        <end position="36"/>
    </location>
</feature>
<evidence type="ECO:0000256" key="1">
    <source>
        <dbReference type="SAM" id="MobiDB-lite"/>
    </source>
</evidence>
<dbReference type="PANTHER" id="PTHR37013:SF3">
    <property type="entry name" value="INTEGRAL MEMBRANE PROTEIN (AFU_ORTHOLOGUE AFUA_1G05950)"/>
    <property type="match status" value="1"/>
</dbReference>
<keyword evidence="2" id="KW-0472">Membrane</keyword>
<evidence type="ECO:0000313" key="4">
    <source>
        <dbReference type="Proteomes" id="UP000231358"/>
    </source>
</evidence>
<dbReference type="Proteomes" id="UP000231358">
    <property type="component" value="Unassembled WGS sequence"/>
</dbReference>
<dbReference type="EMBL" id="NEXV01000490">
    <property type="protein sequence ID" value="PIG82843.1"/>
    <property type="molecule type" value="Genomic_DNA"/>
</dbReference>
<gene>
    <name evidence="3" type="ORF">AARAC_003113</name>
</gene>
<dbReference type="AlphaFoldDB" id="A0A2G7FQK5"/>
<reference evidence="3 4" key="1">
    <citation type="submission" date="2017-05" db="EMBL/GenBank/DDBJ databases">
        <title>Genome sequence for an aflatoxigenic pathogen of Argentinian peanut, Aspergillus arachidicola.</title>
        <authorList>
            <person name="Moore G."/>
            <person name="Beltz S.B."/>
            <person name="Mack B.M."/>
        </authorList>
    </citation>
    <scope>NUCLEOTIDE SEQUENCE [LARGE SCALE GENOMIC DNA]</scope>
    <source>
        <strain evidence="3 4">CBS 117610</strain>
    </source>
</reference>
<name>A0A2G7FQK5_9EURO</name>
<keyword evidence="2" id="KW-1133">Transmembrane helix</keyword>
<comment type="caution">
    <text evidence="3">The sequence shown here is derived from an EMBL/GenBank/DDBJ whole genome shotgun (WGS) entry which is preliminary data.</text>
</comment>
<feature type="region of interest" description="Disordered" evidence="1">
    <location>
        <begin position="18"/>
        <end position="41"/>
    </location>
</feature>
<keyword evidence="2" id="KW-0812">Transmembrane</keyword>